<sequence length="287" mass="31577">MNFKVLTEDSQFQTELNQAGAKLVIADFTSARCGPCQRIAPLFQDMASRFPNAVFLKIDVNQCPGAAQSQGVSATPTFIFYRNKTKLDSIQGADPEALEARIRQHYGDPDADAGEDCGVTGHMDLLPMISKNGCECLNESDDNTWQNCLSSSGGFLESDTDEQLILYLAFSQNIKLHSLRLKGPTDCGPKSVKIFVNQPHTLDFDTAESATALQEITLTPKELDGELITLKYVKLQNVNNLTIFVFNNQTDAETTKINYLQLIGSPVQTTNMQDFKRVAGKKGEAHA</sequence>
<evidence type="ECO:0000259" key="3">
    <source>
        <dbReference type="PROSITE" id="PS51532"/>
    </source>
</evidence>
<feature type="domain" description="PITH" evidence="3">
    <location>
        <begin position="114"/>
        <end position="282"/>
    </location>
</feature>
<evidence type="ECO:0000313" key="4">
    <source>
        <dbReference type="EMBL" id="CAL4140792.1"/>
    </source>
</evidence>
<evidence type="ECO:0000259" key="2">
    <source>
        <dbReference type="PROSITE" id="PS51352"/>
    </source>
</evidence>
<dbReference type="Gene3D" id="3.40.30.10">
    <property type="entry name" value="Glutaredoxin"/>
    <property type="match status" value="1"/>
</dbReference>
<keyword evidence="5" id="KW-1185">Reference proteome</keyword>
<dbReference type="InterPro" id="IPR013766">
    <property type="entry name" value="Thioredoxin_domain"/>
</dbReference>
<dbReference type="AlphaFoldDB" id="A0AAV2RV71"/>
<dbReference type="Pfam" id="PF00085">
    <property type="entry name" value="Thioredoxin"/>
    <property type="match status" value="1"/>
</dbReference>
<dbReference type="InterPro" id="IPR008979">
    <property type="entry name" value="Galactose-bd-like_sf"/>
</dbReference>
<dbReference type="Proteomes" id="UP001497623">
    <property type="component" value="Unassembled WGS sequence"/>
</dbReference>
<name>A0AAV2RV71_MEGNR</name>
<dbReference type="PROSITE" id="PS51352">
    <property type="entry name" value="THIOREDOXIN_2"/>
    <property type="match status" value="1"/>
</dbReference>
<dbReference type="InterPro" id="IPR036249">
    <property type="entry name" value="Thioredoxin-like_sf"/>
</dbReference>
<protein>
    <recommendedName>
        <fullName evidence="6">Thioredoxin-like protein 1</fullName>
    </recommendedName>
</protein>
<dbReference type="PROSITE" id="PS51532">
    <property type="entry name" value="PITH"/>
    <property type="match status" value="1"/>
</dbReference>
<dbReference type="Pfam" id="PF06201">
    <property type="entry name" value="PITH"/>
    <property type="match status" value="1"/>
</dbReference>
<dbReference type="EMBL" id="CAXKWB010032227">
    <property type="protein sequence ID" value="CAL4140792.1"/>
    <property type="molecule type" value="Genomic_DNA"/>
</dbReference>
<dbReference type="SUPFAM" id="SSF52833">
    <property type="entry name" value="Thioredoxin-like"/>
    <property type="match status" value="1"/>
</dbReference>
<evidence type="ECO:0000313" key="5">
    <source>
        <dbReference type="Proteomes" id="UP001497623"/>
    </source>
</evidence>
<proteinExistence type="predicted"/>
<reference evidence="4 5" key="1">
    <citation type="submission" date="2024-05" db="EMBL/GenBank/DDBJ databases">
        <authorList>
            <person name="Wallberg A."/>
        </authorList>
    </citation>
    <scope>NUCLEOTIDE SEQUENCE [LARGE SCALE GENOMIC DNA]</scope>
</reference>
<dbReference type="CDD" id="cd02947">
    <property type="entry name" value="TRX_family"/>
    <property type="match status" value="1"/>
</dbReference>
<comment type="caution">
    <text evidence="4">The sequence shown here is derived from an EMBL/GenBank/DDBJ whole genome shotgun (WGS) entry which is preliminary data.</text>
</comment>
<dbReference type="GO" id="GO:0005737">
    <property type="term" value="C:cytoplasm"/>
    <property type="evidence" value="ECO:0007669"/>
    <property type="project" value="UniProtKB-ARBA"/>
</dbReference>
<accession>A0AAV2RV71</accession>
<keyword evidence="1" id="KW-1015">Disulfide bond</keyword>
<gene>
    <name evidence="4" type="ORF">MNOR_LOCUS28740</name>
</gene>
<dbReference type="InterPro" id="IPR010400">
    <property type="entry name" value="PITH_dom"/>
</dbReference>
<feature type="domain" description="Thioredoxin" evidence="2">
    <location>
        <begin position="1"/>
        <end position="107"/>
    </location>
</feature>
<organism evidence="4 5">
    <name type="scientific">Meganyctiphanes norvegica</name>
    <name type="common">Northern krill</name>
    <name type="synonym">Thysanopoda norvegica</name>
    <dbReference type="NCBI Taxonomy" id="48144"/>
    <lineage>
        <taxon>Eukaryota</taxon>
        <taxon>Metazoa</taxon>
        <taxon>Ecdysozoa</taxon>
        <taxon>Arthropoda</taxon>
        <taxon>Crustacea</taxon>
        <taxon>Multicrustacea</taxon>
        <taxon>Malacostraca</taxon>
        <taxon>Eumalacostraca</taxon>
        <taxon>Eucarida</taxon>
        <taxon>Euphausiacea</taxon>
        <taxon>Euphausiidae</taxon>
        <taxon>Meganyctiphanes</taxon>
    </lineage>
</organism>
<dbReference type="InterPro" id="IPR037047">
    <property type="entry name" value="PITH_dom_sf"/>
</dbReference>
<dbReference type="PANTHER" id="PTHR46115">
    <property type="entry name" value="THIOREDOXIN-LIKE PROTEIN 1"/>
    <property type="match status" value="1"/>
</dbReference>
<dbReference type="SUPFAM" id="SSF49785">
    <property type="entry name" value="Galactose-binding domain-like"/>
    <property type="match status" value="1"/>
</dbReference>
<evidence type="ECO:0008006" key="6">
    <source>
        <dbReference type="Google" id="ProtNLM"/>
    </source>
</evidence>
<evidence type="ECO:0000256" key="1">
    <source>
        <dbReference type="ARBA" id="ARBA00023157"/>
    </source>
</evidence>
<dbReference type="Gene3D" id="2.60.120.470">
    <property type="entry name" value="PITH domain"/>
    <property type="match status" value="1"/>
</dbReference>